<protein>
    <submittedName>
        <fullName evidence="6">Flagellar motor protein MotB</fullName>
    </submittedName>
</protein>
<dbReference type="SUPFAM" id="SSF48452">
    <property type="entry name" value="TPR-like"/>
    <property type="match status" value="1"/>
</dbReference>
<dbReference type="Gene3D" id="2.60.40.1120">
    <property type="entry name" value="Carboxypeptidase-like, regulatory domain"/>
    <property type="match status" value="1"/>
</dbReference>
<organism evidence="6 7">
    <name type="scientific">Pedobacter psychrodurus</name>
    <dbReference type="NCBI Taxonomy" id="2530456"/>
    <lineage>
        <taxon>Bacteria</taxon>
        <taxon>Pseudomonadati</taxon>
        <taxon>Bacteroidota</taxon>
        <taxon>Sphingobacteriia</taxon>
        <taxon>Sphingobacteriales</taxon>
        <taxon>Sphingobacteriaceae</taxon>
        <taxon>Pedobacter</taxon>
    </lineage>
</organism>
<dbReference type="Proteomes" id="UP000293925">
    <property type="component" value="Unassembled WGS sequence"/>
</dbReference>
<dbReference type="PANTHER" id="PTHR30329">
    <property type="entry name" value="STATOR ELEMENT OF FLAGELLAR MOTOR COMPLEX"/>
    <property type="match status" value="1"/>
</dbReference>
<keyword evidence="6" id="KW-0966">Cell projection</keyword>
<comment type="caution">
    <text evidence="6">The sequence shown here is derived from an EMBL/GenBank/DDBJ whole genome shotgun (WGS) entry which is preliminary data.</text>
</comment>
<proteinExistence type="predicted"/>
<evidence type="ECO:0000256" key="2">
    <source>
        <dbReference type="ARBA" id="ARBA00023136"/>
    </source>
</evidence>
<evidence type="ECO:0000313" key="6">
    <source>
        <dbReference type="EMBL" id="TCD18110.1"/>
    </source>
</evidence>
<dbReference type="CDD" id="cd07185">
    <property type="entry name" value="OmpA_C-like"/>
    <property type="match status" value="1"/>
</dbReference>
<dbReference type="SUPFAM" id="SSF103088">
    <property type="entry name" value="OmpA-like"/>
    <property type="match status" value="1"/>
</dbReference>
<dbReference type="InterPro" id="IPR011659">
    <property type="entry name" value="WD40"/>
</dbReference>
<dbReference type="RefSeq" id="WP_131533894.1">
    <property type="nucleotide sequence ID" value="NZ_SJSO01000026.1"/>
</dbReference>
<keyword evidence="6" id="KW-0969">Cilium</keyword>
<dbReference type="Pfam" id="PF13620">
    <property type="entry name" value="CarboxypepD_reg"/>
    <property type="match status" value="1"/>
</dbReference>
<dbReference type="SUPFAM" id="SSF49478">
    <property type="entry name" value="Cna protein B-type domain"/>
    <property type="match status" value="1"/>
</dbReference>
<dbReference type="SUPFAM" id="SSF82171">
    <property type="entry name" value="DPP6 N-terminal domain-like"/>
    <property type="match status" value="1"/>
</dbReference>
<keyword evidence="7" id="KW-1185">Reference proteome</keyword>
<evidence type="ECO:0000256" key="3">
    <source>
        <dbReference type="ARBA" id="ARBA00023237"/>
    </source>
</evidence>
<reference evidence="6 7" key="1">
    <citation type="submission" date="2019-02" db="EMBL/GenBank/DDBJ databases">
        <title>Pedobacter sp. RP-3-21 sp. nov., isolated from Arctic soil.</title>
        <authorList>
            <person name="Dahal R.H."/>
        </authorList>
    </citation>
    <scope>NUCLEOTIDE SEQUENCE [LARGE SCALE GENOMIC DNA]</scope>
    <source>
        <strain evidence="6 7">RP-3-21</strain>
    </source>
</reference>
<keyword evidence="3" id="KW-0998">Cell outer membrane</keyword>
<dbReference type="InterPro" id="IPR050330">
    <property type="entry name" value="Bact_OuterMem_StrucFunc"/>
</dbReference>
<dbReference type="EMBL" id="SJSO01000026">
    <property type="protein sequence ID" value="TCD18110.1"/>
    <property type="molecule type" value="Genomic_DNA"/>
</dbReference>
<accession>A0A4R0PKL8</accession>
<dbReference type="Gene3D" id="3.30.1330.60">
    <property type="entry name" value="OmpA-like domain"/>
    <property type="match status" value="1"/>
</dbReference>
<sequence length="652" mass="73243">MKKILHILTIGLMLLIGQLELAKAQYVIKEADVQYGLFNYSKAIDLYEQAYKKKATLYAAEKLGECYKLQNNYKQAESWYAIATGMPNTSAENILNYAKVLQGNSKYGEAKVQYQKYADSKKDITDKQQSLWFLSCDSAMRWMKSPTASTINNQKNINTTKSDWGTSIYGNSVVFSSDRGTTNDTQSEGKPFLKFDGAKVPDKEIYGWTGNHYLKLYQADKTTDSISLFPIDANTDYHVGPASFTADGKEMYFTLTRIPKKPVYVKGKLATVNIEIYSSKKDEENKWGTPVSFKYNKVNEYSLGDPFISKDGNSLYFVSNMEGGAGGTDMYVSQKTDTGDWGIPLNLKELNTEGNERTPVFDEENNFFFSSDGRIVMGGLDIFKAKLIGGKISEPKNMGYPTNSPQDDFAYMQTSATSGFFSSNRTDGLGDDDIYSFTNTQILAFRLSGKVLNKKTNEPLANSIVTLSKTGGQSLKVQTDESGDFKFNLDKASDYKLTGEKTNFRSDGASLTTNNLTASTELKQNLYLEQIEIDKAIRLENIYYDFDRSNIRPDAAAELDKLVKIMKDNPTIWVELGSHTDSRGDDKYNQRLSQSRANSAVQYIIERGIDKNRITAKGYGESQLLNKCSNSIKCNDADHQLNRRTEFKIVKQ</sequence>
<dbReference type="Pfam" id="PF07676">
    <property type="entry name" value="PD40"/>
    <property type="match status" value="1"/>
</dbReference>
<dbReference type="InterPro" id="IPR011990">
    <property type="entry name" value="TPR-like_helical_dom_sf"/>
</dbReference>
<gene>
    <name evidence="6" type="ORF">EZ456_21965</name>
</gene>
<dbReference type="PROSITE" id="PS51123">
    <property type="entry name" value="OMPA_2"/>
    <property type="match status" value="1"/>
</dbReference>
<dbReference type="PANTHER" id="PTHR30329:SF21">
    <property type="entry name" value="LIPOPROTEIN YIAD-RELATED"/>
    <property type="match status" value="1"/>
</dbReference>
<dbReference type="InterPro" id="IPR036737">
    <property type="entry name" value="OmpA-like_sf"/>
</dbReference>
<keyword evidence="6" id="KW-0282">Flagellum</keyword>
<keyword evidence="2 4" id="KW-0472">Membrane</keyword>
<dbReference type="InterPro" id="IPR006664">
    <property type="entry name" value="OMP_bac"/>
</dbReference>
<evidence type="ECO:0000256" key="4">
    <source>
        <dbReference type="PROSITE-ProRule" id="PRU00473"/>
    </source>
</evidence>
<dbReference type="Pfam" id="PF00691">
    <property type="entry name" value="OmpA"/>
    <property type="match status" value="1"/>
</dbReference>
<evidence type="ECO:0000256" key="1">
    <source>
        <dbReference type="ARBA" id="ARBA00004442"/>
    </source>
</evidence>
<name>A0A4R0PKL8_9SPHI</name>
<dbReference type="PRINTS" id="PR01021">
    <property type="entry name" value="OMPADOMAIN"/>
</dbReference>
<dbReference type="GO" id="GO:0009279">
    <property type="term" value="C:cell outer membrane"/>
    <property type="evidence" value="ECO:0007669"/>
    <property type="project" value="UniProtKB-SubCell"/>
</dbReference>
<comment type="subcellular location">
    <subcellularLocation>
        <location evidence="1">Cell outer membrane</location>
    </subcellularLocation>
</comment>
<dbReference type="OrthoDB" id="9809364at2"/>
<dbReference type="InterPro" id="IPR006665">
    <property type="entry name" value="OmpA-like"/>
</dbReference>
<feature type="domain" description="OmpA-like" evidence="5">
    <location>
        <begin position="532"/>
        <end position="652"/>
    </location>
</feature>
<dbReference type="AlphaFoldDB" id="A0A4R0PKL8"/>
<evidence type="ECO:0000259" key="5">
    <source>
        <dbReference type="PROSITE" id="PS51123"/>
    </source>
</evidence>
<evidence type="ECO:0000313" key="7">
    <source>
        <dbReference type="Proteomes" id="UP000293925"/>
    </source>
</evidence>
<dbReference type="Gene3D" id="1.25.40.10">
    <property type="entry name" value="Tetratricopeptide repeat domain"/>
    <property type="match status" value="1"/>
</dbReference>